<proteinExistence type="predicted"/>
<dbReference type="Pfam" id="PF00069">
    <property type="entry name" value="Pkinase"/>
    <property type="match status" value="1"/>
</dbReference>
<dbReference type="SMART" id="SM00220">
    <property type="entry name" value="S_TKc"/>
    <property type="match status" value="1"/>
</dbReference>
<dbReference type="PRINTS" id="PR01950">
    <property type="entry name" value="LANCSUPER"/>
</dbReference>
<dbReference type="Gene3D" id="1.50.10.20">
    <property type="match status" value="1"/>
</dbReference>
<dbReference type="SUPFAM" id="SSF158745">
    <property type="entry name" value="LanC-like"/>
    <property type="match status" value="1"/>
</dbReference>
<dbReference type="InterPro" id="IPR057929">
    <property type="entry name" value="RamC_N"/>
</dbReference>
<dbReference type="EMBL" id="CP109491">
    <property type="protein sequence ID" value="WUX39551.1"/>
    <property type="molecule type" value="Genomic_DNA"/>
</dbReference>
<dbReference type="PROSITE" id="PS50011">
    <property type="entry name" value="PROTEIN_KINASE_DOM"/>
    <property type="match status" value="1"/>
</dbReference>
<reference evidence="2" key="1">
    <citation type="submission" date="2022-10" db="EMBL/GenBank/DDBJ databases">
        <title>The complete genomes of actinobacterial strains from the NBC collection.</title>
        <authorList>
            <person name="Joergensen T.S."/>
            <person name="Alvarez Arevalo M."/>
            <person name="Sterndorff E.B."/>
            <person name="Faurdal D."/>
            <person name="Vuksanovic O."/>
            <person name="Mourched A.-S."/>
            <person name="Charusanti P."/>
            <person name="Shaw S."/>
            <person name="Blin K."/>
            <person name="Weber T."/>
        </authorList>
    </citation>
    <scope>NUCLEOTIDE SEQUENCE</scope>
    <source>
        <strain evidence="2">NBC_01436</strain>
    </source>
</reference>
<evidence type="ECO:0000313" key="2">
    <source>
        <dbReference type="EMBL" id="WUX39551.1"/>
    </source>
</evidence>
<sequence length="892" mass="95722">MPGLHQTQLYCLADRRYYETPARLQDEGTRYPLDSDPPADGWRRIAGGLWTSLLPEDREPAGQGWKIHVSTVPEEAEETLLDTARICRSHGVPFKFLRSERALLLMSGKYMSRAGAGKFITVYPPDETVFLRVLAELTRALAGRRGPYILSDLRIGDAPVYVRYGAFVSRWCLDEDGERVLALRHPSGDLVPDERGVVFRVPPWVTVPDALRPHLAARAAAGDAAFPYDVSEALQFSNAGGIYLARHRETGRQVVLREARPHSGLDEAGDDAVTRLHREHRALTALAGLDCVPEVYGVRTVWEHHFLIEEHIEGTTLLEEIVGRFALLHSTGTAAELAPYTAWVESVTERLTEALAAVHGRGLRFGDLHPSNIIIRPDGRVALIDFEYATALDDRDTPVAGAPGLQAPAGTIGAEADDYALWATWLYMLMPIMEMAGHDRAKALTLERWARRRYGLDAAAGPRRPSALRAAESTDGRERETAALLEGAEPDWAGLRERLLRGIHAGATPERTDRLFPGDPDVFSTGGSDVAHGAAGVLHALHRTGAPVPRGWTDWLADTARRRDPAAPGGLYGGLPGTAVVLSALGRREEGRELFERSAAAPPSASADLMNGRAGIALAALRLARPDRAADGSPDAKIDHDLVDAAARTAHDLDRLVRGESVPGLRAPASAGLLRGLSGAALLHLELHALTGDEQFLAAAGRALEAEAAHCVTMPDGTVQVKDGRRHFLYLDQGSGGFALVARAWLARRAATEPLSRRPGFAPSRTSADAALAALLPGVAKGCAFEFVREPGLFTGRAGLMAVAGALSPDGRRAPGVLASVRNLSWHLVADEDRLFVPGAGLMRCSADLATGAAGLLMSLHFLSGATTGRTDRTDGRDGSGETGLLELLTLG</sequence>
<dbReference type="Pfam" id="PF25816">
    <property type="entry name" value="RamC_N"/>
    <property type="match status" value="1"/>
</dbReference>
<dbReference type="NCBIfam" id="NF038151">
    <property type="entry name" value="lanthi_synth_III"/>
    <property type="match status" value="1"/>
</dbReference>
<organism evidence="2 3">
    <name type="scientific">Streptomyces anulatus</name>
    <name type="common">Streptomyces chrysomallus</name>
    <dbReference type="NCBI Taxonomy" id="1892"/>
    <lineage>
        <taxon>Bacteria</taxon>
        <taxon>Bacillati</taxon>
        <taxon>Actinomycetota</taxon>
        <taxon>Actinomycetes</taxon>
        <taxon>Kitasatosporales</taxon>
        <taxon>Streptomycetaceae</taxon>
        <taxon>Streptomyces</taxon>
    </lineage>
</organism>
<evidence type="ECO:0000313" key="3">
    <source>
        <dbReference type="Proteomes" id="UP001431926"/>
    </source>
</evidence>
<dbReference type="SUPFAM" id="SSF56112">
    <property type="entry name" value="Protein kinase-like (PK-like)"/>
    <property type="match status" value="1"/>
</dbReference>
<dbReference type="InterPro" id="IPR058053">
    <property type="entry name" value="RamC_C"/>
</dbReference>
<dbReference type="PRINTS" id="PR01955">
    <property type="entry name" value="LANCFRANKIA"/>
</dbReference>
<dbReference type="SMART" id="SM01260">
    <property type="entry name" value="LANC_like"/>
    <property type="match status" value="1"/>
</dbReference>
<name>A0ABZ1ZLC1_STRAQ</name>
<dbReference type="Proteomes" id="UP001431926">
    <property type="component" value="Chromosome"/>
</dbReference>
<dbReference type="InterPro" id="IPR007822">
    <property type="entry name" value="LANC-like"/>
</dbReference>
<dbReference type="Gene3D" id="1.10.510.10">
    <property type="entry name" value="Transferase(Phosphotransferase) domain 1"/>
    <property type="match status" value="1"/>
</dbReference>
<keyword evidence="3" id="KW-1185">Reference proteome</keyword>
<dbReference type="RefSeq" id="WP_329357785.1">
    <property type="nucleotide sequence ID" value="NZ_CP109490.1"/>
</dbReference>
<feature type="domain" description="Protein kinase" evidence="1">
    <location>
        <begin position="228"/>
        <end position="500"/>
    </location>
</feature>
<evidence type="ECO:0000259" key="1">
    <source>
        <dbReference type="PROSITE" id="PS50011"/>
    </source>
</evidence>
<accession>A0ABZ1ZLC1</accession>
<dbReference type="InterPro" id="IPR053524">
    <property type="entry name" value="Aerial_hyphae_peptide-synth"/>
</dbReference>
<dbReference type="CDD" id="cd04791">
    <property type="entry name" value="LanC_SerThrkinase"/>
    <property type="match status" value="1"/>
</dbReference>
<dbReference type="InterPro" id="IPR000719">
    <property type="entry name" value="Prot_kinase_dom"/>
</dbReference>
<dbReference type="InterPro" id="IPR011009">
    <property type="entry name" value="Kinase-like_dom_sf"/>
</dbReference>
<gene>
    <name evidence="2" type="primary">lanKC</name>
    <name evidence="2" type="ORF">OG367_26560</name>
</gene>
<protein>
    <submittedName>
        <fullName evidence="2">Class III lanthionine synthetase LanKC</fullName>
    </submittedName>
</protein>